<proteinExistence type="predicted"/>
<evidence type="ECO:0000256" key="1">
    <source>
        <dbReference type="SAM" id="SignalP"/>
    </source>
</evidence>
<evidence type="ECO:0000313" key="2">
    <source>
        <dbReference type="EMBL" id="MBC3538594.1"/>
    </source>
</evidence>
<sequence>MRRILFLLFLALWCCATSLKAQDTVYVVKPRFYFQLGVGYPLPYNRQPAANAAVVLETKRNFAYGIRYFEHLYLHQVPSSDHVDKKYVPNHEYREINLSVGKIMALNKKLFLTTSVGPSYVNYIMPYNVKKVPSPNNSWGGFFNSSIYEYEIRRFHLLGVSLRGDLAFYPRRKVGMSLGGFLSLNQKNTQGGIDLNLLIGGTLREKNH</sequence>
<organism evidence="2 3">
    <name type="scientific">Rufibacter sediminis</name>
    <dbReference type="NCBI Taxonomy" id="2762756"/>
    <lineage>
        <taxon>Bacteria</taxon>
        <taxon>Pseudomonadati</taxon>
        <taxon>Bacteroidota</taxon>
        <taxon>Cytophagia</taxon>
        <taxon>Cytophagales</taxon>
        <taxon>Hymenobacteraceae</taxon>
        <taxon>Rufibacter</taxon>
    </lineage>
</organism>
<evidence type="ECO:0008006" key="4">
    <source>
        <dbReference type="Google" id="ProtNLM"/>
    </source>
</evidence>
<feature type="signal peptide" evidence="1">
    <location>
        <begin position="1"/>
        <end position="21"/>
    </location>
</feature>
<protein>
    <recommendedName>
        <fullName evidence="4">Outer membrane protein beta-barrel domain-containing protein</fullName>
    </recommendedName>
</protein>
<keyword evidence="3" id="KW-1185">Reference proteome</keyword>
<dbReference type="EMBL" id="JACOAF010000007">
    <property type="protein sequence ID" value="MBC3538594.1"/>
    <property type="molecule type" value="Genomic_DNA"/>
</dbReference>
<keyword evidence="1" id="KW-0732">Signal</keyword>
<reference evidence="2 3" key="1">
    <citation type="journal article" date="2019" name="Int. J. Syst. Evol. Microbiol.">
        <title>Rufibacter sediminis sp. nov., isolated from freshwater lake sediment.</title>
        <authorList>
            <person name="Qu J.H."/>
            <person name="Zhang L.J."/>
            <person name="Fu Y.H."/>
            <person name="Li H.F."/>
        </authorList>
    </citation>
    <scope>NUCLEOTIDE SEQUENCE [LARGE SCALE GENOMIC DNA]</scope>
    <source>
        <strain evidence="2 3">H-1</strain>
    </source>
</reference>
<evidence type="ECO:0000313" key="3">
    <source>
        <dbReference type="Proteomes" id="UP000659698"/>
    </source>
</evidence>
<name>A0ABR6VN27_9BACT</name>
<dbReference type="Proteomes" id="UP000659698">
    <property type="component" value="Unassembled WGS sequence"/>
</dbReference>
<feature type="chain" id="PRO_5047130121" description="Outer membrane protein beta-barrel domain-containing protein" evidence="1">
    <location>
        <begin position="22"/>
        <end position="208"/>
    </location>
</feature>
<dbReference type="RefSeq" id="WP_186632576.1">
    <property type="nucleotide sequence ID" value="NZ_JACOAF010000007.1"/>
</dbReference>
<comment type="caution">
    <text evidence="2">The sequence shown here is derived from an EMBL/GenBank/DDBJ whole genome shotgun (WGS) entry which is preliminary data.</text>
</comment>
<accession>A0ABR6VN27</accession>
<gene>
    <name evidence="2" type="ORF">H7U12_02815</name>
</gene>